<evidence type="ECO:0000313" key="3">
    <source>
        <dbReference type="Proteomes" id="UP000559404"/>
    </source>
</evidence>
<dbReference type="EMBL" id="JACEON010000001">
    <property type="protein sequence ID" value="MBA4610024.1"/>
    <property type="molecule type" value="Genomic_DNA"/>
</dbReference>
<accession>A0A838XSG5</accession>
<keyword evidence="3" id="KW-1185">Reference proteome</keyword>
<keyword evidence="1" id="KW-0812">Transmembrane</keyword>
<feature type="transmembrane region" description="Helical" evidence="1">
    <location>
        <begin position="239"/>
        <end position="262"/>
    </location>
</feature>
<feature type="transmembrane region" description="Helical" evidence="1">
    <location>
        <begin position="112"/>
        <end position="135"/>
    </location>
</feature>
<reference evidence="2 3" key="2">
    <citation type="submission" date="2020-08" db="EMBL/GenBank/DDBJ databases">
        <title>Stappia taiwanensis sp. nov., isolated from a coastal thermal spring.</title>
        <authorList>
            <person name="Kampfer P."/>
        </authorList>
    </citation>
    <scope>NUCLEOTIDE SEQUENCE [LARGE SCALE GENOMIC DNA]</scope>
    <source>
        <strain evidence="2 3">DSM 23284</strain>
    </source>
</reference>
<name>A0A838XSG5_9HYPH</name>
<keyword evidence="1" id="KW-1133">Transmembrane helix</keyword>
<comment type="caution">
    <text evidence="2">The sequence shown here is derived from an EMBL/GenBank/DDBJ whole genome shotgun (WGS) entry which is preliminary data.</text>
</comment>
<evidence type="ECO:0000313" key="2">
    <source>
        <dbReference type="EMBL" id="MBA4610024.1"/>
    </source>
</evidence>
<feature type="transmembrane region" description="Helical" evidence="1">
    <location>
        <begin position="142"/>
        <end position="162"/>
    </location>
</feature>
<dbReference type="Pfam" id="PF09490">
    <property type="entry name" value="CbtA"/>
    <property type="match status" value="1"/>
</dbReference>
<feature type="transmembrane region" description="Helical" evidence="1">
    <location>
        <begin position="182"/>
        <end position="198"/>
    </location>
</feature>
<protein>
    <submittedName>
        <fullName evidence="2">CbtA family protein</fullName>
    </submittedName>
</protein>
<sequence length="268" mass="27451">MITRIFGVALGAGCAAGIALAVLQALITTPLILQAETYEVAGLSAPVLHQAAGMKAVGASAELAPYAGGLTDDGRVWLAHSPGEHDEAAGELGFLDSMIGAWAPEDGLERTLYTSLSSILTGFGFGLMLLAAMLLGARRIDAATGLQWGLGAFAAVALAPALGLPPELPGSAAAELVARQTWWVGTAVATGLGLWLVVGRGEPLLKIAGVLLIIAPHLIGAPHPHEYASRVPAELQGHFVAASMVSAAVFWAILGSALGWLWQRGETT</sequence>
<evidence type="ECO:0000256" key="1">
    <source>
        <dbReference type="SAM" id="Phobius"/>
    </source>
</evidence>
<reference evidence="2 3" key="1">
    <citation type="submission" date="2020-07" db="EMBL/GenBank/DDBJ databases">
        <authorList>
            <person name="Li M."/>
        </authorList>
    </citation>
    <scope>NUCLEOTIDE SEQUENCE [LARGE SCALE GENOMIC DNA]</scope>
    <source>
        <strain evidence="2 3">DSM 23284</strain>
    </source>
</reference>
<keyword evidence="1" id="KW-0472">Membrane</keyword>
<dbReference type="AlphaFoldDB" id="A0A838XSG5"/>
<dbReference type="Proteomes" id="UP000559404">
    <property type="component" value="Unassembled WGS sequence"/>
</dbReference>
<dbReference type="InterPro" id="IPR012666">
    <property type="entry name" value="CbtA_put"/>
</dbReference>
<organism evidence="2 3">
    <name type="scientific">Stappia taiwanensis</name>
    <dbReference type="NCBI Taxonomy" id="992267"/>
    <lineage>
        <taxon>Bacteria</taxon>
        <taxon>Pseudomonadati</taxon>
        <taxon>Pseudomonadota</taxon>
        <taxon>Alphaproteobacteria</taxon>
        <taxon>Hyphomicrobiales</taxon>
        <taxon>Stappiaceae</taxon>
        <taxon>Stappia</taxon>
    </lineage>
</organism>
<dbReference type="RefSeq" id="WP_181758232.1">
    <property type="nucleotide sequence ID" value="NZ_BMCR01000001.1"/>
</dbReference>
<gene>
    <name evidence="2" type="ORF">H1W37_00055</name>
</gene>
<proteinExistence type="predicted"/>
<dbReference type="NCBIfam" id="TIGR02458">
    <property type="entry name" value="CbtA"/>
    <property type="match status" value="1"/>
</dbReference>
<feature type="transmembrane region" description="Helical" evidence="1">
    <location>
        <begin position="203"/>
        <end position="219"/>
    </location>
</feature>